<gene>
    <name evidence="9" type="ORF">CLV32_1187</name>
</gene>
<dbReference type="PANTHER" id="PTHR21716:SF53">
    <property type="entry name" value="PERMEASE PERM-RELATED"/>
    <property type="match status" value="1"/>
</dbReference>
<evidence type="ECO:0000313" key="9">
    <source>
        <dbReference type="EMBL" id="TDO24892.1"/>
    </source>
</evidence>
<feature type="transmembrane region" description="Helical" evidence="8">
    <location>
        <begin position="7"/>
        <end position="27"/>
    </location>
</feature>
<dbReference type="GO" id="GO:0005886">
    <property type="term" value="C:plasma membrane"/>
    <property type="evidence" value="ECO:0007669"/>
    <property type="project" value="UniProtKB-SubCell"/>
</dbReference>
<dbReference type="AlphaFoldDB" id="A0A4R6IR66"/>
<evidence type="ECO:0000256" key="3">
    <source>
        <dbReference type="ARBA" id="ARBA00022448"/>
    </source>
</evidence>
<dbReference type="EMBL" id="SNWM01000001">
    <property type="protein sequence ID" value="TDO24892.1"/>
    <property type="molecule type" value="Genomic_DNA"/>
</dbReference>
<keyword evidence="4" id="KW-1003">Cell membrane</keyword>
<comment type="similarity">
    <text evidence="2">Belongs to the autoinducer-2 exporter (AI-2E) (TC 2.A.86) family.</text>
</comment>
<comment type="subcellular location">
    <subcellularLocation>
        <location evidence="1">Cell membrane</location>
        <topology evidence="1">Multi-pass membrane protein</topology>
    </subcellularLocation>
</comment>
<keyword evidence="6 8" id="KW-1133">Transmembrane helix</keyword>
<dbReference type="RefSeq" id="WP_133553265.1">
    <property type="nucleotide sequence ID" value="NZ_SNWM01000001.1"/>
</dbReference>
<dbReference type="GO" id="GO:0055085">
    <property type="term" value="P:transmembrane transport"/>
    <property type="evidence" value="ECO:0007669"/>
    <property type="project" value="TreeGrafter"/>
</dbReference>
<evidence type="ECO:0000256" key="1">
    <source>
        <dbReference type="ARBA" id="ARBA00004651"/>
    </source>
</evidence>
<proteinExistence type="inferred from homology"/>
<dbReference type="OrthoDB" id="9793390at2"/>
<feature type="transmembrane region" description="Helical" evidence="8">
    <location>
        <begin position="144"/>
        <end position="167"/>
    </location>
</feature>
<name>A0A4R6IR66_9SPHI</name>
<keyword evidence="7 8" id="KW-0472">Membrane</keyword>
<dbReference type="PANTHER" id="PTHR21716">
    <property type="entry name" value="TRANSMEMBRANE PROTEIN"/>
    <property type="match status" value="1"/>
</dbReference>
<evidence type="ECO:0000256" key="4">
    <source>
        <dbReference type="ARBA" id="ARBA00022475"/>
    </source>
</evidence>
<dbReference type="Pfam" id="PF01594">
    <property type="entry name" value="AI-2E_transport"/>
    <property type="match status" value="1"/>
</dbReference>
<comment type="caution">
    <text evidence="9">The sequence shown here is derived from an EMBL/GenBank/DDBJ whole genome shotgun (WGS) entry which is preliminary data.</text>
</comment>
<evidence type="ECO:0000256" key="5">
    <source>
        <dbReference type="ARBA" id="ARBA00022692"/>
    </source>
</evidence>
<keyword evidence="5 8" id="KW-0812">Transmembrane</keyword>
<sequence length="370" mass="41477">MKEISLPFITKLTMVLISLIALVYIAILGQTLLAPFLASFLLALLLLPMANFMENKWRFKRAIASIISVVIMISVISGIIYFFANQLSDLWNDWPLLKVQVTNSFHEAQTYISRTFHINTQKQLNYLNESAAGALAKSATVVGATLLTVSSTFLFLGFILLFTFFLLNYRRILYRFLTSVFAEEHTEKVAEILSQIQHIIKKYIIGLFLQMLIVTILMITILSVLGIKYAVLLGLIAGIFNLIPYLGIFTALLISILITFATATGAKVLLVLVAFIGVHALDGNILMPLVVGSKVKINALFAFIGIVVGEMIWGISGMFLCIPYLAMLKIIFDRVDPLKPWGILLGEEHNAAKKRRVYRITKKIKLEERE</sequence>
<feature type="transmembrane region" description="Helical" evidence="8">
    <location>
        <begin position="231"/>
        <end position="261"/>
    </location>
</feature>
<dbReference type="Proteomes" id="UP000295499">
    <property type="component" value="Unassembled WGS sequence"/>
</dbReference>
<feature type="transmembrane region" description="Helical" evidence="8">
    <location>
        <begin position="299"/>
        <end position="325"/>
    </location>
</feature>
<feature type="transmembrane region" description="Helical" evidence="8">
    <location>
        <begin position="62"/>
        <end position="84"/>
    </location>
</feature>
<keyword evidence="3" id="KW-0813">Transport</keyword>
<feature type="transmembrane region" description="Helical" evidence="8">
    <location>
        <begin position="268"/>
        <end position="287"/>
    </location>
</feature>
<organism evidence="9 10">
    <name type="scientific">Pedobacter duraquae</name>
    <dbReference type="NCBI Taxonomy" id="425511"/>
    <lineage>
        <taxon>Bacteria</taxon>
        <taxon>Pseudomonadati</taxon>
        <taxon>Bacteroidota</taxon>
        <taxon>Sphingobacteriia</taxon>
        <taxon>Sphingobacteriales</taxon>
        <taxon>Sphingobacteriaceae</taxon>
        <taxon>Pedobacter</taxon>
    </lineage>
</organism>
<evidence type="ECO:0000256" key="7">
    <source>
        <dbReference type="ARBA" id="ARBA00023136"/>
    </source>
</evidence>
<accession>A0A4R6IR66</accession>
<evidence type="ECO:0000256" key="2">
    <source>
        <dbReference type="ARBA" id="ARBA00009773"/>
    </source>
</evidence>
<evidence type="ECO:0000313" key="10">
    <source>
        <dbReference type="Proteomes" id="UP000295499"/>
    </source>
</evidence>
<feature type="transmembrane region" description="Helical" evidence="8">
    <location>
        <begin position="33"/>
        <end position="50"/>
    </location>
</feature>
<dbReference type="InterPro" id="IPR002549">
    <property type="entry name" value="AI-2E-like"/>
</dbReference>
<evidence type="ECO:0000256" key="8">
    <source>
        <dbReference type="SAM" id="Phobius"/>
    </source>
</evidence>
<protein>
    <submittedName>
        <fullName evidence="9">Putative PurR-regulated permease PerM</fullName>
    </submittedName>
</protein>
<evidence type="ECO:0000256" key="6">
    <source>
        <dbReference type="ARBA" id="ARBA00022989"/>
    </source>
</evidence>
<feature type="transmembrane region" description="Helical" evidence="8">
    <location>
        <begin position="203"/>
        <end position="225"/>
    </location>
</feature>
<keyword evidence="10" id="KW-1185">Reference proteome</keyword>
<reference evidence="9 10" key="1">
    <citation type="submission" date="2019-03" db="EMBL/GenBank/DDBJ databases">
        <title>Genomic Encyclopedia of Archaeal and Bacterial Type Strains, Phase II (KMG-II): from individual species to whole genera.</title>
        <authorList>
            <person name="Goeker M."/>
        </authorList>
    </citation>
    <scope>NUCLEOTIDE SEQUENCE [LARGE SCALE GENOMIC DNA]</scope>
    <source>
        <strain evidence="9 10">DSM 19034</strain>
    </source>
</reference>